<dbReference type="Pfam" id="PF07195">
    <property type="entry name" value="FliD_C"/>
    <property type="match status" value="1"/>
</dbReference>
<organism evidence="8 9">
    <name type="scientific">Arcobacter arenosus</name>
    <dbReference type="NCBI Taxonomy" id="2576037"/>
    <lineage>
        <taxon>Bacteria</taxon>
        <taxon>Pseudomonadati</taxon>
        <taxon>Campylobacterota</taxon>
        <taxon>Epsilonproteobacteria</taxon>
        <taxon>Campylobacterales</taxon>
        <taxon>Arcobacteraceae</taxon>
        <taxon>Arcobacter</taxon>
    </lineage>
</organism>
<dbReference type="InterPro" id="IPR040026">
    <property type="entry name" value="FliD"/>
</dbReference>
<dbReference type="PANTHER" id="PTHR30288:SF0">
    <property type="entry name" value="FLAGELLAR HOOK-ASSOCIATED PROTEIN 2"/>
    <property type="match status" value="1"/>
</dbReference>
<keyword evidence="3 5" id="KW-0175">Coiled coil</keyword>
<keyword evidence="9" id="KW-1185">Reference proteome</keyword>
<gene>
    <name evidence="8" type="ORF">FDK22_14540</name>
</gene>
<evidence type="ECO:0000256" key="3">
    <source>
        <dbReference type="ARBA" id="ARBA00023054"/>
    </source>
</evidence>
<evidence type="ECO:0000313" key="8">
    <source>
        <dbReference type="EMBL" id="TLP35867.1"/>
    </source>
</evidence>
<comment type="subunit">
    <text evidence="2 5">Homopentamer.</text>
</comment>
<keyword evidence="8" id="KW-0966">Cell projection</keyword>
<keyword evidence="4 5" id="KW-0975">Bacterial flagellum</keyword>
<keyword evidence="5" id="KW-0964">Secreted</keyword>
<dbReference type="EMBL" id="VANU01000007">
    <property type="protein sequence ID" value="TLP35867.1"/>
    <property type="molecule type" value="Genomic_DNA"/>
</dbReference>
<evidence type="ECO:0000256" key="5">
    <source>
        <dbReference type="RuleBase" id="RU362066"/>
    </source>
</evidence>
<dbReference type="GO" id="GO:0005576">
    <property type="term" value="C:extracellular region"/>
    <property type="evidence" value="ECO:0007669"/>
    <property type="project" value="UniProtKB-SubCell"/>
</dbReference>
<feature type="coiled-coil region" evidence="5">
    <location>
        <begin position="383"/>
        <end position="418"/>
    </location>
</feature>
<feature type="domain" description="Flagellar hook-associated protein 2 C-terminal" evidence="7">
    <location>
        <begin position="215"/>
        <end position="430"/>
    </location>
</feature>
<dbReference type="GO" id="GO:0009424">
    <property type="term" value="C:bacterial-type flagellum hook"/>
    <property type="evidence" value="ECO:0007669"/>
    <property type="project" value="UniProtKB-UniRule"/>
</dbReference>
<dbReference type="InterPro" id="IPR003481">
    <property type="entry name" value="FliD_N"/>
</dbReference>
<dbReference type="PANTHER" id="PTHR30288">
    <property type="entry name" value="FLAGELLAR CAP/ASSEMBLY PROTEIN FLID"/>
    <property type="match status" value="1"/>
</dbReference>
<comment type="similarity">
    <text evidence="1 5">Belongs to the FliD family.</text>
</comment>
<dbReference type="InterPro" id="IPR010809">
    <property type="entry name" value="FliD_C"/>
</dbReference>
<dbReference type="GO" id="GO:0009421">
    <property type="term" value="C:bacterial-type flagellum filament cap"/>
    <property type="evidence" value="ECO:0007669"/>
    <property type="project" value="InterPro"/>
</dbReference>
<reference evidence="8 9" key="1">
    <citation type="submission" date="2019-05" db="EMBL/GenBank/DDBJ databases">
        <title>Arcobacter sp. nov., isolated from sea sediment.</title>
        <authorList>
            <person name="Kim W."/>
        </authorList>
    </citation>
    <scope>NUCLEOTIDE SEQUENCE [LARGE SCALE GENOMIC DNA]</scope>
    <source>
        <strain evidence="8 9">CAU 1517</strain>
    </source>
</reference>
<keyword evidence="8" id="KW-0282">Flagellum</keyword>
<dbReference type="OrthoDB" id="1530at2"/>
<evidence type="ECO:0000259" key="7">
    <source>
        <dbReference type="Pfam" id="PF07195"/>
    </source>
</evidence>
<keyword evidence="8" id="KW-0969">Cilium</keyword>
<evidence type="ECO:0000256" key="2">
    <source>
        <dbReference type="ARBA" id="ARBA00011255"/>
    </source>
</evidence>
<accession>A0A5R8XXH1</accession>
<sequence>MADGILGLGSSGSLELNSELLEKLRAAEDTAYLDPITEDIEETELEIEAIDTIALKIDELYEVVQYFDLYTSDTNVFDEMTANTSGDSVSFDAADSSDLNPGTVTVSVEQLAKKDVYQSNLITDIEEELIDSDLTIDVGDESYTFDTSGMTYEDLVTEINYISSLEASLEEVGDNSYRLVIKSAESGLANSVTISQGDDLDLGFEEEENHVLTSQNLIATIDGVDYDISSNKVTLSSGLIISAVDEGNSSITITNDDSYVIEAIESLATIYNELVDLVSTYTDGDDDETGVIQDTSSIRSIMSEIKNIFYESYGLEDEESAFFYGISFDEDGYMEVDSDELADALANNYDDLKELFVGYAEKEGLATTLSNYLDDLDSLDGALTTYEDKLDNKLETLEEEYEEESERLDEKYSQMAEQFAAYTVIITEMENAFASLEMIINGDDD</sequence>
<feature type="domain" description="Flagellar hook-associated protein 2 N-terminal" evidence="6">
    <location>
        <begin position="19"/>
        <end position="115"/>
    </location>
</feature>
<dbReference type="RefSeq" id="WP_138153713.1">
    <property type="nucleotide sequence ID" value="NZ_VANU01000007.1"/>
</dbReference>
<evidence type="ECO:0000256" key="4">
    <source>
        <dbReference type="ARBA" id="ARBA00023143"/>
    </source>
</evidence>
<evidence type="ECO:0000256" key="1">
    <source>
        <dbReference type="ARBA" id="ARBA00009764"/>
    </source>
</evidence>
<proteinExistence type="inferred from homology"/>
<dbReference type="GO" id="GO:0071973">
    <property type="term" value="P:bacterial-type flagellum-dependent cell motility"/>
    <property type="evidence" value="ECO:0007669"/>
    <property type="project" value="TreeGrafter"/>
</dbReference>
<comment type="function">
    <text evidence="5">Required for morphogenesis and for the elongation of the flagellar filament by facilitating polymerization of the flagellin monomers at the tip of growing filament. Forms a capping structure, which prevents flagellin subunits (transported through the central channel of the flagellum) from leaking out without polymerization at the distal end.</text>
</comment>
<dbReference type="Pfam" id="PF02465">
    <property type="entry name" value="FliD_N"/>
    <property type="match status" value="1"/>
</dbReference>
<dbReference type="GO" id="GO:0007155">
    <property type="term" value="P:cell adhesion"/>
    <property type="evidence" value="ECO:0007669"/>
    <property type="project" value="InterPro"/>
</dbReference>
<name>A0A5R8XXH1_9BACT</name>
<dbReference type="AlphaFoldDB" id="A0A5R8XXH1"/>
<comment type="caution">
    <text evidence="8">The sequence shown here is derived from an EMBL/GenBank/DDBJ whole genome shotgun (WGS) entry which is preliminary data.</text>
</comment>
<dbReference type="Proteomes" id="UP000308901">
    <property type="component" value="Unassembled WGS sequence"/>
</dbReference>
<protein>
    <recommendedName>
        <fullName evidence="5">Flagellar hook-associated protein 2</fullName>
        <shortName evidence="5">HAP2</shortName>
    </recommendedName>
    <alternativeName>
        <fullName evidence="5">Flagellar cap protein</fullName>
    </alternativeName>
</protein>
<evidence type="ECO:0000313" key="9">
    <source>
        <dbReference type="Proteomes" id="UP000308901"/>
    </source>
</evidence>
<comment type="subcellular location">
    <subcellularLocation>
        <location evidence="5">Secreted</location>
    </subcellularLocation>
    <subcellularLocation>
        <location evidence="5">Bacterial flagellum</location>
    </subcellularLocation>
</comment>
<evidence type="ECO:0000259" key="6">
    <source>
        <dbReference type="Pfam" id="PF02465"/>
    </source>
</evidence>